<dbReference type="InterPro" id="IPR029483">
    <property type="entry name" value="GH97_C"/>
</dbReference>
<feature type="domain" description="Glycosyl-hydrolase 97 catalytic" evidence="7">
    <location>
        <begin position="308"/>
        <end position="457"/>
    </location>
</feature>
<dbReference type="Proteomes" id="UP000199045">
    <property type="component" value="Unassembled WGS sequence"/>
</dbReference>
<dbReference type="PANTHER" id="PTHR35803:SF2">
    <property type="entry name" value="RETAINING ALPHA-GALACTOSIDASE"/>
    <property type="match status" value="1"/>
</dbReference>
<dbReference type="Gene3D" id="2.70.98.10">
    <property type="match status" value="1"/>
</dbReference>
<keyword evidence="3 10" id="KW-0378">Hydrolase</keyword>
<comment type="cofactor">
    <cofactor evidence="1">
        <name>Ca(2+)</name>
        <dbReference type="ChEBI" id="CHEBI:29108"/>
    </cofactor>
</comment>
<evidence type="ECO:0000256" key="6">
    <source>
        <dbReference type="SAM" id="SignalP"/>
    </source>
</evidence>
<evidence type="ECO:0000259" key="7">
    <source>
        <dbReference type="Pfam" id="PF10566"/>
    </source>
</evidence>
<dbReference type="InterPro" id="IPR013780">
    <property type="entry name" value="Glyco_hydro_b"/>
</dbReference>
<dbReference type="GO" id="GO:0016798">
    <property type="term" value="F:hydrolase activity, acting on glycosyl bonds"/>
    <property type="evidence" value="ECO:0007669"/>
    <property type="project" value="UniProtKB-KW"/>
</dbReference>
<evidence type="ECO:0000256" key="1">
    <source>
        <dbReference type="ARBA" id="ARBA00001913"/>
    </source>
</evidence>
<evidence type="ECO:0000256" key="4">
    <source>
        <dbReference type="ARBA" id="ARBA00022837"/>
    </source>
</evidence>
<evidence type="ECO:0000259" key="8">
    <source>
        <dbReference type="Pfam" id="PF14508"/>
    </source>
</evidence>
<proteinExistence type="predicted"/>
<dbReference type="GO" id="GO:0030246">
    <property type="term" value="F:carbohydrate binding"/>
    <property type="evidence" value="ECO:0007669"/>
    <property type="project" value="InterPro"/>
</dbReference>
<protein>
    <submittedName>
        <fullName evidence="10">Glycosyl-hydrolase 97 C-terminal, oligomerisation</fullName>
    </submittedName>
</protein>
<dbReference type="InterPro" id="IPR019563">
    <property type="entry name" value="GH97_catalytic"/>
</dbReference>
<keyword evidence="4" id="KW-0106">Calcium</keyword>
<gene>
    <name evidence="10" type="ORF">SAMN04488121_105158</name>
</gene>
<evidence type="ECO:0000256" key="2">
    <source>
        <dbReference type="ARBA" id="ARBA00011245"/>
    </source>
</evidence>
<keyword evidence="5" id="KW-0326">Glycosidase</keyword>
<dbReference type="EMBL" id="FNBN01000005">
    <property type="protein sequence ID" value="SDG60270.1"/>
    <property type="molecule type" value="Genomic_DNA"/>
</dbReference>
<dbReference type="InterPro" id="IPR013785">
    <property type="entry name" value="Aldolase_TIM"/>
</dbReference>
<evidence type="ECO:0000259" key="9">
    <source>
        <dbReference type="Pfam" id="PF14509"/>
    </source>
</evidence>
<dbReference type="Pfam" id="PF14509">
    <property type="entry name" value="GH97_C"/>
    <property type="match status" value="1"/>
</dbReference>
<dbReference type="Pfam" id="PF14508">
    <property type="entry name" value="GH97_N"/>
    <property type="match status" value="1"/>
</dbReference>
<dbReference type="Gene3D" id="2.60.40.1180">
    <property type="entry name" value="Golgi alpha-mannosidase II"/>
    <property type="match status" value="1"/>
</dbReference>
<dbReference type="AlphaFoldDB" id="A0A1G7VMY8"/>
<keyword evidence="6" id="KW-0732">Signal</keyword>
<feature type="chain" id="PRO_5011603199" evidence="6">
    <location>
        <begin position="24"/>
        <end position="650"/>
    </location>
</feature>
<name>A0A1G7VMY8_CHIFI</name>
<dbReference type="STRING" id="104663.SAMN04488121_105158"/>
<accession>A0A1G7VMY8</accession>
<dbReference type="InterPro" id="IPR014718">
    <property type="entry name" value="GH-type_carb-bd"/>
</dbReference>
<feature type="signal peptide" evidence="6">
    <location>
        <begin position="1"/>
        <end position="23"/>
    </location>
</feature>
<dbReference type="InterPro" id="IPR029486">
    <property type="entry name" value="GH97_N"/>
</dbReference>
<dbReference type="Pfam" id="PF10566">
    <property type="entry name" value="Glyco_hydro_97"/>
    <property type="match status" value="1"/>
</dbReference>
<sequence>MVNMKFAIVSVLFFSLYALPSFAQKAVVQSPDRRISVALFSEQNNDVGRWYIKASYNNNGKISDAIPHIDLGLLRSDQDFSKELKFLKAGKPTFIHEQYTALHGKRSVCTNSANEVIFSFENPSNTRLNVIVRAYNDGIAFRYEFPEKQGEFVVKDELTAYSIPKETTRWMEKWNTPNEECYDSMSNNNVQEKEWSYPALFRSKDNSCWFLLHEADVNRNYCGTKLSNTADGSTYKLTFPDPRDGRGQGASQPTITLPWQSPWRVIMIGTLADIVASTLVDDVSAPSVVKNTDWIKPGIASWNYWSSNHGTKDYKIVCEFADLAAEMGWPYTLLDWEWDSMSNGGHLEDALQYIQSKGVKPLMWYNSGGPHTSVSSTPRDRLLTHEKRVEEFTRLKKLGVAGVKVDFFESEKQDMIRYYLDILEDAAQFEMMVYFHGCLVPRGWTRTYPNLMTSEAVRGAEWYNYDPVFTTAAPVHNTILPFTRNVVGPMDYTPVTFTNSQNPHITSYGHELALSIVFESGIQHLADRPEGYRQLPDAAKALLKEIPAAWDDTRLLNGDPGNNVVIARRRNNTWFIGGISAAMYERTEKISFSFLPEGVKYKLTLISDGKHDKALTTQYLVVDRSSTVEVEMLRRGGFAAVLSDPVKLNK</sequence>
<evidence type="ECO:0000313" key="10">
    <source>
        <dbReference type="EMBL" id="SDG60270.1"/>
    </source>
</evidence>
<feature type="domain" description="Glycosyl-hydrolase 97 N-terminal" evidence="8">
    <location>
        <begin position="28"/>
        <end position="286"/>
    </location>
</feature>
<dbReference type="Gene3D" id="3.20.20.70">
    <property type="entry name" value="Aldolase class I"/>
    <property type="match status" value="1"/>
</dbReference>
<reference evidence="10 11" key="1">
    <citation type="submission" date="2016-10" db="EMBL/GenBank/DDBJ databases">
        <authorList>
            <person name="de Groot N.N."/>
        </authorList>
    </citation>
    <scope>NUCLEOTIDE SEQUENCE [LARGE SCALE GENOMIC DNA]</scope>
    <source>
        <strain evidence="10 11">DSM 527</strain>
    </source>
</reference>
<dbReference type="PANTHER" id="PTHR35803">
    <property type="entry name" value="GLUCAN 1,4-ALPHA-GLUCOSIDASE SUSB-RELATED"/>
    <property type="match status" value="1"/>
</dbReference>
<feature type="domain" description="Glycosyl-hydrolase 97 C-terminal oligomerisation" evidence="9">
    <location>
        <begin position="549"/>
        <end position="642"/>
    </location>
</feature>
<evidence type="ECO:0000256" key="5">
    <source>
        <dbReference type="ARBA" id="ARBA00023295"/>
    </source>
</evidence>
<evidence type="ECO:0000256" key="3">
    <source>
        <dbReference type="ARBA" id="ARBA00022801"/>
    </source>
</evidence>
<dbReference type="InterPro" id="IPR052720">
    <property type="entry name" value="Glycosyl_hydrolase_97"/>
</dbReference>
<comment type="subunit">
    <text evidence="2">Monomer.</text>
</comment>
<evidence type="ECO:0000313" key="11">
    <source>
        <dbReference type="Proteomes" id="UP000199045"/>
    </source>
</evidence>
<organism evidence="10 11">
    <name type="scientific">Chitinophaga filiformis</name>
    <name type="common">Myxococcus filiformis</name>
    <name type="synonym">Flexibacter filiformis</name>
    <dbReference type="NCBI Taxonomy" id="104663"/>
    <lineage>
        <taxon>Bacteria</taxon>
        <taxon>Pseudomonadati</taxon>
        <taxon>Bacteroidota</taxon>
        <taxon>Chitinophagia</taxon>
        <taxon>Chitinophagales</taxon>
        <taxon>Chitinophagaceae</taxon>
        <taxon>Chitinophaga</taxon>
    </lineage>
</organism>
<dbReference type="InterPro" id="IPR017853">
    <property type="entry name" value="GH"/>
</dbReference>
<dbReference type="SUPFAM" id="SSF51445">
    <property type="entry name" value="(Trans)glycosidases"/>
    <property type="match status" value="1"/>
</dbReference>